<dbReference type="SUPFAM" id="SSF141673">
    <property type="entry name" value="MOSC N-terminal domain-like"/>
    <property type="match status" value="1"/>
</dbReference>
<evidence type="ECO:0000313" key="2">
    <source>
        <dbReference type="EMBL" id="GIF19062.1"/>
    </source>
</evidence>
<comment type="caution">
    <text evidence="2">The sequence shown here is derived from an EMBL/GenBank/DDBJ whole genome shotgun (WGS) entry which is preliminary data.</text>
</comment>
<dbReference type="RefSeq" id="WP_203802055.1">
    <property type="nucleotide sequence ID" value="NZ_BOMY01000012.1"/>
</dbReference>
<reference evidence="2" key="1">
    <citation type="submission" date="2021-01" db="EMBL/GenBank/DDBJ databases">
        <title>Whole genome shotgun sequence of Actinoplanes tereljensis NBRC 105297.</title>
        <authorList>
            <person name="Komaki H."/>
            <person name="Tamura T."/>
        </authorList>
    </citation>
    <scope>NUCLEOTIDE SEQUENCE</scope>
    <source>
        <strain evidence="2">NBRC 105297</strain>
    </source>
</reference>
<dbReference type="GO" id="GO:0030170">
    <property type="term" value="F:pyridoxal phosphate binding"/>
    <property type="evidence" value="ECO:0007669"/>
    <property type="project" value="InterPro"/>
</dbReference>
<gene>
    <name evidence="2" type="ORF">Ate02nite_17920</name>
</gene>
<dbReference type="InterPro" id="IPR011037">
    <property type="entry name" value="Pyrv_Knase-like_insert_dom_sf"/>
</dbReference>
<dbReference type="AlphaFoldDB" id="A0A919NJY1"/>
<protein>
    <submittedName>
        <fullName evidence="2">Molybdenum cofactor biosysynthesis protein</fullName>
    </submittedName>
</protein>
<evidence type="ECO:0000313" key="3">
    <source>
        <dbReference type="Proteomes" id="UP000623608"/>
    </source>
</evidence>
<dbReference type="PANTHER" id="PTHR14237:SF19">
    <property type="entry name" value="MITOCHONDRIAL AMIDOXIME REDUCING COMPONENT 1"/>
    <property type="match status" value="1"/>
</dbReference>
<accession>A0A919NJY1</accession>
<dbReference type="InterPro" id="IPR005303">
    <property type="entry name" value="MOCOS_middle"/>
</dbReference>
<dbReference type="Pfam" id="PF03473">
    <property type="entry name" value="MOSC"/>
    <property type="match status" value="1"/>
</dbReference>
<name>A0A919NJY1_9ACTN</name>
<proteinExistence type="predicted"/>
<dbReference type="SUPFAM" id="SSF50800">
    <property type="entry name" value="PK beta-barrel domain-like"/>
    <property type="match status" value="1"/>
</dbReference>
<dbReference type="GO" id="GO:0030151">
    <property type="term" value="F:molybdenum ion binding"/>
    <property type="evidence" value="ECO:0007669"/>
    <property type="project" value="InterPro"/>
</dbReference>
<dbReference type="PROSITE" id="PS51340">
    <property type="entry name" value="MOSC"/>
    <property type="match status" value="1"/>
</dbReference>
<evidence type="ECO:0000259" key="1">
    <source>
        <dbReference type="PROSITE" id="PS51340"/>
    </source>
</evidence>
<dbReference type="EMBL" id="BOMY01000012">
    <property type="protein sequence ID" value="GIF19062.1"/>
    <property type="molecule type" value="Genomic_DNA"/>
</dbReference>
<dbReference type="GO" id="GO:0003824">
    <property type="term" value="F:catalytic activity"/>
    <property type="evidence" value="ECO:0007669"/>
    <property type="project" value="InterPro"/>
</dbReference>
<dbReference type="Proteomes" id="UP000623608">
    <property type="component" value="Unassembled WGS sequence"/>
</dbReference>
<organism evidence="2 3">
    <name type="scientific">Paractinoplanes tereljensis</name>
    <dbReference type="NCBI Taxonomy" id="571912"/>
    <lineage>
        <taxon>Bacteria</taxon>
        <taxon>Bacillati</taxon>
        <taxon>Actinomycetota</taxon>
        <taxon>Actinomycetes</taxon>
        <taxon>Micromonosporales</taxon>
        <taxon>Micromonosporaceae</taxon>
        <taxon>Paractinoplanes</taxon>
    </lineage>
</organism>
<sequence>MRITTLATYPVKGCHRIEHDFAQVEPWGLVGDRRWMMVNEDGVGITQRDLPLLTQLRVRVRDGGLELSAPGMPDLVVDEPVDGPKEFVRVFKRHAPTPARIAESAWSSEFLGRPVRLVWQADPGSRNVGGSSTLSEPVSFADGYPLLLANEASLSALNDWLVGAGEEAVPMTRFRPNLVISGVPPWIEDDWSEQGVRLRIGSTVLRADKPCPRCLVTTIDQETGEKGKQPLRMLGERRRFGSGLHFAINLIPITVGSLRVGDEVTVLSPSG</sequence>
<dbReference type="Pfam" id="PF03476">
    <property type="entry name" value="MOSC_N"/>
    <property type="match status" value="1"/>
</dbReference>
<keyword evidence="3" id="KW-1185">Reference proteome</keyword>
<dbReference type="InterPro" id="IPR005302">
    <property type="entry name" value="MoCF_Sase_C"/>
</dbReference>
<feature type="domain" description="MOSC" evidence="1">
    <location>
        <begin position="99"/>
        <end position="267"/>
    </location>
</feature>
<dbReference type="PANTHER" id="PTHR14237">
    <property type="entry name" value="MOLYBDOPTERIN COFACTOR SULFURASE MOSC"/>
    <property type="match status" value="1"/>
</dbReference>